<evidence type="ECO:0000313" key="3">
    <source>
        <dbReference type="Proteomes" id="UP000653358"/>
    </source>
</evidence>
<organism evidence="2 3">
    <name type="scientific">Acetobacterium tundrae</name>
    <dbReference type="NCBI Taxonomy" id="132932"/>
    <lineage>
        <taxon>Bacteria</taxon>
        <taxon>Bacillati</taxon>
        <taxon>Bacillota</taxon>
        <taxon>Clostridia</taxon>
        <taxon>Eubacteriales</taxon>
        <taxon>Eubacteriaceae</taxon>
        <taxon>Acetobacterium</taxon>
    </lineage>
</organism>
<proteinExistence type="predicted"/>
<keyword evidence="3" id="KW-1185">Reference proteome</keyword>
<evidence type="ECO:0000313" key="2">
    <source>
        <dbReference type="EMBL" id="MBC3797714.1"/>
    </source>
</evidence>
<dbReference type="Proteomes" id="UP000653358">
    <property type="component" value="Unassembled WGS sequence"/>
</dbReference>
<dbReference type="InterPro" id="IPR052024">
    <property type="entry name" value="Methanogen_methyltrans"/>
</dbReference>
<name>A0ABR6WMQ6_9FIRM</name>
<sequence>MNSLERISAVLKFETPDRVPVIPQIFGLAGVMARIPVDEYVRDGFILAECQIKAVKKYGYDAVFSVMDTSLEAEAVGAILEYKKDMYPTMKTYAIPDTGMIDHLVLPDPNEAGRMPEMLKALKILRSEFGDEHLVVGCVMGPLTIATQLLGMEKALYLAIDEPGVFIKLLDFCTEIAIEFGLAQIHAGAHLPLVFDPSASPAVVPPQFFREIELPQLQKLCKTFAEAGSIANWLHIAGPSASILPFYPSIGVDIVNIDYYVTPQQAAEMLPDMCLDGNIKSLSFIEDRPEEIAAKSSELLDSFESRGGFILSSGCEIPPQSRPENIAAMVNATKERG</sequence>
<dbReference type="Gene3D" id="3.20.20.210">
    <property type="match status" value="1"/>
</dbReference>
<dbReference type="PANTHER" id="PTHR47099">
    <property type="entry name" value="METHYLCOBAMIDE:COM METHYLTRANSFERASE MTBA"/>
    <property type="match status" value="1"/>
</dbReference>
<evidence type="ECO:0000259" key="1">
    <source>
        <dbReference type="Pfam" id="PF01208"/>
    </source>
</evidence>
<accession>A0ABR6WMQ6</accession>
<dbReference type="InterPro" id="IPR038071">
    <property type="entry name" value="UROD/MetE-like_sf"/>
</dbReference>
<dbReference type="Pfam" id="PF01208">
    <property type="entry name" value="URO-D"/>
    <property type="match status" value="1"/>
</dbReference>
<dbReference type="InterPro" id="IPR000257">
    <property type="entry name" value="Uroporphyrinogen_deCOase"/>
</dbReference>
<feature type="domain" description="Uroporphyrinogen decarboxylase (URO-D)" evidence="1">
    <location>
        <begin position="4"/>
        <end position="335"/>
    </location>
</feature>
<dbReference type="PANTHER" id="PTHR47099:SF1">
    <property type="entry name" value="METHYLCOBAMIDE:COM METHYLTRANSFERASE MTBA"/>
    <property type="match status" value="1"/>
</dbReference>
<protein>
    <submittedName>
        <fullName evidence="2">Uroporphyrinogen decarboxylase</fullName>
    </submittedName>
</protein>
<dbReference type="EMBL" id="WJBB01000014">
    <property type="protein sequence ID" value="MBC3797714.1"/>
    <property type="molecule type" value="Genomic_DNA"/>
</dbReference>
<reference evidence="2 3" key="1">
    <citation type="journal article" date="2020" name="mSystems">
        <title>Defining Genomic and Predicted Metabolic Features of the Acetobacterium Genus.</title>
        <authorList>
            <person name="Ross D.E."/>
            <person name="Marshall C.W."/>
            <person name="Gulliver D."/>
            <person name="May H.D."/>
            <person name="Norman R.S."/>
        </authorList>
    </citation>
    <scope>NUCLEOTIDE SEQUENCE [LARGE SCALE GENOMIC DNA]</scope>
    <source>
        <strain evidence="2 3">DSM 9173</strain>
    </source>
</reference>
<comment type="caution">
    <text evidence="2">The sequence shown here is derived from an EMBL/GenBank/DDBJ whole genome shotgun (WGS) entry which is preliminary data.</text>
</comment>
<gene>
    <name evidence="2" type="ORF">GH807_11730</name>
</gene>
<dbReference type="CDD" id="cd03465">
    <property type="entry name" value="URO-D_like"/>
    <property type="match status" value="1"/>
</dbReference>
<dbReference type="SUPFAM" id="SSF51726">
    <property type="entry name" value="UROD/MetE-like"/>
    <property type="match status" value="1"/>
</dbReference>
<dbReference type="RefSeq" id="WP_148603954.1">
    <property type="nucleotide sequence ID" value="NZ_RXYB01000011.1"/>
</dbReference>